<feature type="transmembrane region" description="Helical" evidence="8">
    <location>
        <begin position="279"/>
        <end position="303"/>
    </location>
</feature>
<dbReference type="PANTHER" id="PTHR20855">
    <property type="entry name" value="ADIPOR/PROGESTIN RECEPTOR-RELATED"/>
    <property type="match status" value="1"/>
</dbReference>
<dbReference type="InterPro" id="IPR004254">
    <property type="entry name" value="AdipoR/HlyIII-related"/>
</dbReference>
<feature type="transmembrane region" description="Helical" evidence="8">
    <location>
        <begin position="146"/>
        <end position="164"/>
    </location>
</feature>
<keyword evidence="4 8" id="KW-1133">Transmembrane helix</keyword>
<feature type="transmembrane region" description="Helical" evidence="8">
    <location>
        <begin position="206"/>
        <end position="227"/>
    </location>
</feature>
<dbReference type="Proteomes" id="UP001362999">
    <property type="component" value="Unassembled WGS sequence"/>
</dbReference>
<evidence type="ECO:0000256" key="3">
    <source>
        <dbReference type="ARBA" id="ARBA00022692"/>
    </source>
</evidence>
<keyword evidence="6" id="KW-0479">Metal-binding</keyword>
<gene>
    <name evidence="9" type="ORF">R3P38DRAFT_2900403</name>
</gene>
<sequence>MSKSSIRKTRRTAPATTEEPTLPATFSPTHKTITFLELPEWQKDNEYIVSGYRQIQNQWRGCLTSIYAYLHNETVNIHTHLWGAVLFAYFLSTFDDAFLRQYPGTTWLDSASIAVFLSSAIFCLSASAFYHTCGCHSEPIAVRCHAFDYLGICVLTVGSFWPALHFGLFCHPHLQIFYIASISAIGSGAAYIVLNPEYAKPTHRVARTSVFIGLGLAAVVPVTHCLFIEGYHKVLFDRGFVWVLISAVLYISGAVLYARRIPECFAPGKFDYFFASHQIFHCCVVAAAVAHYVGVLTALGYSYSQPDICAATSNQYAQSAF</sequence>
<evidence type="ECO:0000256" key="6">
    <source>
        <dbReference type="PIRSR" id="PIRSR604254-1"/>
    </source>
</evidence>
<dbReference type="Pfam" id="PF03006">
    <property type="entry name" value="HlyIII"/>
    <property type="match status" value="1"/>
</dbReference>
<accession>A0AAW0CM35</accession>
<comment type="subcellular location">
    <subcellularLocation>
        <location evidence="1">Membrane</location>
        <topology evidence="1">Multi-pass membrane protein</topology>
    </subcellularLocation>
</comment>
<feature type="binding site" evidence="6">
    <location>
        <position position="281"/>
    </location>
    <ligand>
        <name>Zn(2+)</name>
        <dbReference type="ChEBI" id="CHEBI:29105"/>
    </ligand>
</feature>
<protein>
    <submittedName>
        <fullName evidence="9">Hemolysin-III channel protein Izh2</fullName>
    </submittedName>
</protein>
<comment type="caution">
    <text evidence="9">The sequence shown here is derived from an EMBL/GenBank/DDBJ whole genome shotgun (WGS) entry which is preliminary data.</text>
</comment>
<evidence type="ECO:0000256" key="8">
    <source>
        <dbReference type="SAM" id="Phobius"/>
    </source>
</evidence>
<evidence type="ECO:0000256" key="7">
    <source>
        <dbReference type="SAM" id="MobiDB-lite"/>
    </source>
</evidence>
<feature type="region of interest" description="Disordered" evidence="7">
    <location>
        <begin position="1"/>
        <end position="26"/>
    </location>
</feature>
<feature type="compositionally biased region" description="Basic residues" evidence="7">
    <location>
        <begin position="1"/>
        <end position="11"/>
    </location>
</feature>
<reference evidence="9 10" key="1">
    <citation type="journal article" date="2024" name="J Genomics">
        <title>Draft genome sequencing and assembly of Favolaschia claudopus CIRM-BRFM 2984 isolated from oak limbs.</title>
        <authorList>
            <person name="Navarro D."/>
            <person name="Drula E."/>
            <person name="Chaduli D."/>
            <person name="Cazenave R."/>
            <person name="Ahrendt S."/>
            <person name="Wang J."/>
            <person name="Lipzen A."/>
            <person name="Daum C."/>
            <person name="Barry K."/>
            <person name="Grigoriev I.V."/>
            <person name="Favel A."/>
            <person name="Rosso M.N."/>
            <person name="Martin F."/>
        </authorList>
    </citation>
    <scope>NUCLEOTIDE SEQUENCE [LARGE SCALE GENOMIC DNA]</scope>
    <source>
        <strain evidence="9 10">CIRM-BRFM 2984</strain>
    </source>
</reference>
<evidence type="ECO:0000256" key="1">
    <source>
        <dbReference type="ARBA" id="ARBA00004141"/>
    </source>
</evidence>
<evidence type="ECO:0000256" key="5">
    <source>
        <dbReference type="ARBA" id="ARBA00023136"/>
    </source>
</evidence>
<evidence type="ECO:0000313" key="9">
    <source>
        <dbReference type="EMBL" id="KAK7039561.1"/>
    </source>
</evidence>
<dbReference type="GO" id="GO:0006882">
    <property type="term" value="P:intracellular zinc ion homeostasis"/>
    <property type="evidence" value="ECO:0007669"/>
    <property type="project" value="TreeGrafter"/>
</dbReference>
<proteinExistence type="inferred from homology"/>
<dbReference type="AlphaFoldDB" id="A0AAW0CM35"/>
<dbReference type="PANTHER" id="PTHR20855:SF52">
    <property type="entry name" value="ADIPONECTIN RECEPTOR PROTEIN"/>
    <property type="match status" value="1"/>
</dbReference>
<dbReference type="EMBL" id="JAWWNJ010000016">
    <property type="protein sequence ID" value="KAK7039561.1"/>
    <property type="molecule type" value="Genomic_DNA"/>
</dbReference>
<feature type="transmembrane region" description="Helical" evidence="8">
    <location>
        <begin position="239"/>
        <end position="258"/>
    </location>
</feature>
<feature type="binding site" evidence="6">
    <location>
        <position position="277"/>
    </location>
    <ligand>
        <name>Zn(2+)</name>
        <dbReference type="ChEBI" id="CHEBI:29105"/>
    </ligand>
</feature>
<evidence type="ECO:0000313" key="10">
    <source>
        <dbReference type="Proteomes" id="UP001362999"/>
    </source>
</evidence>
<dbReference type="GO" id="GO:0016020">
    <property type="term" value="C:membrane"/>
    <property type="evidence" value="ECO:0007669"/>
    <property type="project" value="UniProtKB-SubCell"/>
</dbReference>
<dbReference type="GO" id="GO:0038023">
    <property type="term" value="F:signaling receptor activity"/>
    <property type="evidence" value="ECO:0007669"/>
    <property type="project" value="TreeGrafter"/>
</dbReference>
<dbReference type="GO" id="GO:0046872">
    <property type="term" value="F:metal ion binding"/>
    <property type="evidence" value="ECO:0007669"/>
    <property type="project" value="UniProtKB-KW"/>
</dbReference>
<keyword evidence="6" id="KW-0862">Zinc</keyword>
<feature type="binding site" evidence="6">
    <location>
        <position position="131"/>
    </location>
    <ligand>
        <name>Zn(2+)</name>
        <dbReference type="ChEBI" id="CHEBI:29105"/>
    </ligand>
</feature>
<organism evidence="9 10">
    <name type="scientific">Favolaschia claudopus</name>
    <dbReference type="NCBI Taxonomy" id="2862362"/>
    <lineage>
        <taxon>Eukaryota</taxon>
        <taxon>Fungi</taxon>
        <taxon>Dikarya</taxon>
        <taxon>Basidiomycota</taxon>
        <taxon>Agaricomycotina</taxon>
        <taxon>Agaricomycetes</taxon>
        <taxon>Agaricomycetidae</taxon>
        <taxon>Agaricales</taxon>
        <taxon>Marasmiineae</taxon>
        <taxon>Mycenaceae</taxon>
        <taxon>Favolaschia</taxon>
    </lineage>
</organism>
<name>A0AAW0CM35_9AGAR</name>
<evidence type="ECO:0000256" key="2">
    <source>
        <dbReference type="ARBA" id="ARBA00007018"/>
    </source>
</evidence>
<keyword evidence="3 8" id="KW-0812">Transmembrane</keyword>
<feature type="transmembrane region" description="Helical" evidence="8">
    <location>
        <begin position="176"/>
        <end position="194"/>
    </location>
</feature>
<comment type="similarity">
    <text evidence="2">Belongs to the ADIPOR family.</text>
</comment>
<feature type="compositionally biased region" description="Low complexity" evidence="7">
    <location>
        <begin position="12"/>
        <end position="25"/>
    </location>
</feature>
<feature type="transmembrane region" description="Helical" evidence="8">
    <location>
        <begin position="111"/>
        <end position="134"/>
    </location>
</feature>
<keyword evidence="10" id="KW-1185">Reference proteome</keyword>
<keyword evidence="5 8" id="KW-0472">Membrane</keyword>
<evidence type="ECO:0000256" key="4">
    <source>
        <dbReference type="ARBA" id="ARBA00022989"/>
    </source>
</evidence>